<dbReference type="Proteomes" id="UP000007151">
    <property type="component" value="Unassembled WGS sequence"/>
</dbReference>
<dbReference type="GO" id="GO:0005759">
    <property type="term" value="C:mitochondrial matrix"/>
    <property type="evidence" value="ECO:0007669"/>
    <property type="project" value="TreeGrafter"/>
</dbReference>
<evidence type="ECO:0000313" key="3">
    <source>
        <dbReference type="EMBL" id="OWR49405.1"/>
    </source>
</evidence>
<dbReference type="FunCoup" id="A0A212F6P2">
    <property type="interactions" value="98"/>
</dbReference>
<comment type="similarity">
    <text evidence="1">Belongs to the mTERF family.</text>
</comment>
<dbReference type="Gene3D" id="1.25.70.10">
    <property type="entry name" value="Transcription termination factor 3, mitochondrial"/>
    <property type="match status" value="1"/>
</dbReference>
<dbReference type="InterPro" id="IPR038538">
    <property type="entry name" value="MTERF_sf"/>
</dbReference>
<dbReference type="PANTHER" id="PTHR15437:SF7">
    <property type="entry name" value="TRANSCRIPTION TERMINATION FACTOR 5, MITOCHONDRIAL"/>
    <property type="match status" value="1"/>
</dbReference>
<name>A0A212F6P2_DANPL</name>
<dbReference type="GO" id="GO:0003676">
    <property type="term" value="F:nucleic acid binding"/>
    <property type="evidence" value="ECO:0007669"/>
    <property type="project" value="InterPro"/>
</dbReference>
<sequence>MKNLDEVQIKEIVDILYQSGLDRNMILKNPSLFSLSPITLKFRQMVLQECGIRNITPDILHTYLTVLKQKKIGELKASGLISTNINIENSLASYMTQWPTSITTLVYGDIENLTLHSLRLKIIQRYLELMLDLTCEEFERGLHTYPTIKHRPLQTINKILNLLQREVLMPNHKIKSNLYLFQADPDNLNDLIYKFCSIGGIDIKEVFRLYPKLVMKKYSTMLEIKNVLEEFGISNEAQKRCFQIYTLSPSTIRERLENAKTIPEFKTFYNHPRFLKIIHYNTKALKRIMKLYDNNKKCLSLNILSGSGAHYEVYEKSTGDRLGKSKDLIFCITQSLGHSYSASSVRNIMKRHPFWINIPLVQISYVYDKLSTQFSASDIFENCPILLYPWNKIKSTMEQLDKGHSKNVPALCNENINTKCLTKSQKLSLILYLLERNHYFTGNGVWTDEKQRNNMEICNANQAIN</sequence>
<comment type="caution">
    <text evidence="3">The sequence shown here is derived from an EMBL/GenBank/DDBJ whole genome shotgun (WGS) entry which is preliminary data.</text>
</comment>
<evidence type="ECO:0000313" key="4">
    <source>
        <dbReference type="Proteomes" id="UP000007151"/>
    </source>
</evidence>
<dbReference type="InterPro" id="IPR003690">
    <property type="entry name" value="MTERF"/>
</dbReference>
<dbReference type="STRING" id="278856.A0A212F6P2"/>
<dbReference type="PANTHER" id="PTHR15437">
    <property type="entry name" value="TRANSCRIPTION TERMINATION FACTOR, MITOCHONDRIAL"/>
    <property type="match status" value="1"/>
</dbReference>
<dbReference type="eggNOG" id="ENOG502RXWB">
    <property type="taxonomic scope" value="Eukaryota"/>
</dbReference>
<dbReference type="GO" id="GO:0006393">
    <property type="term" value="P:termination of mitochondrial transcription"/>
    <property type="evidence" value="ECO:0007669"/>
    <property type="project" value="TreeGrafter"/>
</dbReference>
<dbReference type="InParanoid" id="A0A212F6P2"/>
<keyword evidence="4" id="KW-1185">Reference proteome</keyword>
<proteinExistence type="inferred from homology"/>
<organism evidence="3 4">
    <name type="scientific">Danaus plexippus plexippus</name>
    <dbReference type="NCBI Taxonomy" id="278856"/>
    <lineage>
        <taxon>Eukaryota</taxon>
        <taxon>Metazoa</taxon>
        <taxon>Ecdysozoa</taxon>
        <taxon>Arthropoda</taxon>
        <taxon>Hexapoda</taxon>
        <taxon>Insecta</taxon>
        <taxon>Pterygota</taxon>
        <taxon>Neoptera</taxon>
        <taxon>Endopterygota</taxon>
        <taxon>Lepidoptera</taxon>
        <taxon>Glossata</taxon>
        <taxon>Ditrysia</taxon>
        <taxon>Papilionoidea</taxon>
        <taxon>Nymphalidae</taxon>
        <taxon>Danainae</taxon>
        <taxon>Danaini</taxon>
        <taxon>Danaina</taxon>
        <taxon>Danaus</taxon>
        <taxon>Danaus</taxon>
    </lineage>
</organism>
<evidence type="ECO:0008006" key="5">
    <source>
        <dbReference type="Google" id="ProtNLM"/>
    </source>
</evidence>
<protein>
    <recommendedName>
        <fullName evidence="5">Transcription termination factor 5, mitochondrial</fullName>
    </recommendedName>
</protein>
<dbReference type="KEGG" id="dpl:KGM_208649"/>
<evidence type="ECO:0000256" key="1">
    <source>
        <dbReference type="ARBA" id="ARBA00007692"/>
    </source>
</evidence>
<evidence type="ECO:0000256" key="2">
    <source>
        <dbReference type="ARBA" id="ARBA00022946"/>
    </source>
</evidence>
<keyword evidence="2" id="KW-0809">Transit peptide</keyword>
<dbReference type="AlphaFoldDB" id="A0A212F6P2"/>
<dbReference type="EMBL" id="AGBW02009983">
    <property type="protein sequence ID" value="OWR49405.1"/>
    <property type="molecule type" value="Genomic_DNA"/>
</dbReference>
<gene>
    <name evidence="3" type="ORF">KGM_208649</name>
</gene>
<reference evidence="3 4" key="1">
    <citation type="journal article" date="2011" name="Cell">
        <title>The monarch butterfly genome yields insights into long-distance migration.</title>
        <authorList>
            <person name="Zhan S."/>
            <person name="Merlin C."/>
            <person name="Boore J.L."/>
            <person name="Reppert S.M."/>
        </authorList>
    </citation>
    <scope>NUCLEOTIDE SEQUENCE [LARGE SCALE GENOMIC DNA]</scope>
    <source>
        <strain evidence="3">F-2</strain>
    </source>
</reference>
<accession>A0A212F6P2</accession>